<evidence type="ECO:0000256" key="1">
    <source>
        <dbReference type="SAM" id="Phobius"/>
    </source>
</evidence>
<accession>A0ABU2BWX5</accession>
<dbReference type="Gene3D" id="3.40.50.300">
    <property type="entry name" value="P-loop containing nucleotide triphosphate hydrolases"/>
    <property type="match status" value="1"/>
</dbReference>
<dbReference type="InterPro" id="IPR006935">
    <property type="entry name" value="Helicase/UvrB_N"/>
</dbReference>
<gene>
    <name evidence="3" type="ORF">J2S63_001957</name>
</gene>
<feature type="transmembrane region" description="Helical" evidence="1">
    <location>
        <begin position="751"/>
        <end position="770"/>
    </location>
</feature>
<keyword evidence="3" id="KW-0067">ATP-binding</keyword>
<keyword evidence="1" id="KW-1133">Transmembrane helix</keyword>
<sequence>MSASRPQSLPPLRTHQARALAALDQAWAADRRRAWVVLPPGAGKTRVGLETVARLLGEGATRAVVLSPNTAIQAQWVAAARDQGLVAGVDRDLTFPVTCLTYQSVAVFDADAEVDDDPGATVEEGLGGVLLDRLHANGRELVERLAEVASDGHGLVLVLDECHHLLEVWGRLLGELLHLVGDATVLGLTATPPDALTPDEARQVDELFGEVVFRVGVPAVVKEGHLAPFAELAWLTTPTAHEEEWLAAEATRWRELTAYLTDPAFGSVPFLEWTRARFVTPVPQVQTWAELAKAEPALTDAALRLVHTGLLDLPEGARLLEQHRRGPDADDWADLVDDWARRHLLRSEDPRDAEVLDAVRRALPSVGYVLTRRGVRRGRTPIDRVLARSHAKTTAAVGIVAHELSVLGARTRMLVLCDHERASATLPTGLQGVLDVQSGSALAAVEALVTDPTTATLSPMLVTGSTVAGARPTLEALVDLVAGRDPRWAGRLEVVGDGPVATVEGPWTPRHWVGHVTAFLEQGGTQVLVGTRGLLGEGWDARSITGLVDLTTATTLTAVVQTRGRALRTDPAWPDKVATSWTVVCVSDAHPKGANDWGRLVRKHQGFFGVDGDGDVVDGVAHLDATFSPYAPPPVADFAAVNTRMRERAGRREEVRARWRVGEPYADQVAATLRVVGPHAAPVVAVGDESVSRPALVPPTVLLGPHGVDVRDPDLGPDDLSGWQDPTAAGAVLASAVVAGGTPLLTTATTLVGLAGLGGLAGVAGGVAVLRDRRRRRDHAYAAWAVDQAERAGHTPTASRCAAAVADALHAASLTRAGAQAVVVEVHAGGEHRCRLDSSEEDAHLFAETLDDLLAPVGTPRYVVSRSTFTGRPQLPDRVRLRTPRAAVAALAALVPDGVVWHQVPDMLGVNAERAACLLAAWRHWVGDGQVLFTGSPAGAGALAAAQGTDPFSATTVLRRHWR</sequence>
<dbReference type="PANTHER" id="PTHR47396:SF1">
    <property type="entry name" value="ATP-DEPENDENT HELICASE IRC3-RELATED"/>
    <property type="match status" value="1"/>
</dbReference>
<dbReference type="InterPro" id="IPR027417">
    <property type="entry name" value="P-loop_NTPase"/>
</dbReference>
<dbReference type="Pfam" id="PF04851">
    <property type="entry name" value="ResIII"/>
    <property type="match status" value="1"/>
</dbReference>
<reference evidence="3 4" key="1">
    <citation type="submission" date="2023-07" db="EMBL/GenBank/DDBJ databases">
        <title>Sequencing the genomes of 1000 actinobacteria strains.</title>
        <authorList>
            <person name="Klenk H.-P."/>
        </authorList>
    </citation>
    <scope>NUCLEOTIDE SEQUENCE [LARGE SCALE GENOMIC DNA]</scope>
    <source>
        <strain evidence="3 4">DSM 19426</strain>
    </source>
</reference>
<evidence type="ECO:0000313" key="4">
    <source>
        <dbReference type="Proteomes" id="UP001183648"/>
    </source>
</evidence>
<evidence type="ECO:0000259" key="2">
    <source>
        <dbReference type="PROSITE" id="PS51192"/>
    </source>
</evidence>
<dbReference type="SMART" id="SM00487">
    <property type="entry name" value="DEXDc"/>
    <property type="match status" value="1"/>
</dbReference>
<keyword evidence="1" id="KW-0812">Transmembrane</keyword>
<feature type="domain" description="Helicase ATP-binding" evidence="2">
    <location>
        <begin position="25"/>
        <end position="210"/>
    </location>
</feature>
<proteinExistence type="predicted"/>
<name>A0ABU2BWX5_9ACTN</name>
<dbReference type="InterPro" id="IPR050742">
    <property type="entry name" value="Helicase_Restrict-Modif_Enz"/>
</dbReference>
<dbReference type="PANTHER" id="PTHR47396">
    <property type="entry name" value="TYPE I RESTRICTION ENZYME ECOKI R PROTEIN"/>
    <property type="match status" value="1"/>
</dbReference>
<dbReference type="SUPFAM" id="SSF52540">
    <property type="entry name" value="P-loop containing nucleoside triphosphate hydrolases"/>
    <property type="match status" value="1"/>
</dbReference>
<protein>
    <submittedName>
        <fullName evidence="3">Superfamily II DNA or RNA helicase</fullName>
    </submittedName>
</protein>
<keyword evidence="3" id="KW-0547">Nucleotide-binding</keyword>
<dbReference type="EMBL" id="JAVDYG010000001">
    <property type="protein sequence ID" value="MDR7362404.1"/>
    <property type="molecule type" value="Genomic_DNA"/>
</dbReference>
<organism evidence="3 4">
    <name type="scientific">Nocardioides marmoribigeumensis</name>
    <dbReference type="NCBI Taxonomy" id="433649"/>
    <lineage>
        <taxon>Bacteria</taxon>
        <taxon>Bacillati</taxon>
        <taxon>Actinomycetota</taxon>
        <taxon>Actinomycetes</taxon>
        <taxon>Propionibacteriales</taxon>
        <taxon>Nocardioidaceae</taxon>
        <taxon>Nocardioides</taxon>
    </lineage>
</organism>
<evidence type="ECO:0000313" key="3">
    <source>
        <dbReference type="EMBL" id="MDR7362404.1"/>
    </source>
</evidence>
<keyword evidence="3" id="KW-0347">Helicase</keyword>
<dbReference type="InterPro" id="IPR014001">
    <property type="entry name" value="Helicase_ATP-bd"/>
</dbReference>
<keyword evidence="4" id="KW-1185">Reference proteome</keyword>
<dbReference type="PROSITE" id="PS51192">
    <property type="entry name" value="HELICASE_ATP_BIND_1"/>
    <property type="match status" value="1"/>
</dbReference>
<comment type="caution">
    <text evidence="3">The sequence shown here is derived from an EMBL/GenBank/DDBJ whole genome shotgun (WGS) entry which is preliminary data.</text>
</comment>
<dbReference type="GO" id="GO:0004386">
    <property type="term" value="F:helicase activity"/>
    <property type="evidence" value="ECO:0007669"/>
    <property type="project" value="UniProtKB-KW"/>
</dbReference>
<keyword evidence="1" id="KW-0472">Membrane</keyword>
<dbReference type="RefSeq" id="WP_310301720.1">
    <property type="nucleotide sequence ID" value="NZ_BAAAPS010000008.1"/>
</dbReference>
<keyword evidence="3" id="KW-0378">Hydrolase</keyword>
<dbReference type="Proteomes" id="UP001183648">
    <property type="component" value="Unassembled WGS sequence"/>
</dbReference>